<evidence type="ECO:0000313" key="8">
    <source>
        <dbReference type="Proteomes" id="UP000319212"/>
    </source>
</evidence>
<accession>A0A502DJK6</accession>
<evidence type="ECO:0000256" key="5">
    <source>
        <dbReference type="ARBA" id="ARBA00023136"/>
    </source>
</evidence>
<dbReference type="InterPro" id="IPR045214">
    <property type="entry name" value="Surf1/Surf4"/>
</dbReference>
<evidence type="ECO:0000256" key="6">
    <source>
        <dbReference type="RuleBase" id="RU363076"/>
    </source>
</evidence>
<dbReference type="PROSITE" id="PS50895">
    <property type="entry name" value="SURF1"/>
    <property type="match status" value="1"/>
</dbReference>
<gene>
    <name evidence="7" type="ORF">EAH82_17720</name>
</gene>
<protein>
    <recommendedName>
        <fullName evidence="6">SURF1-like protein</fullName>
    </recommendedName>
</protein>
<feature type="transmembrane region" description="Helical" evidence="6">
    <location>
        <begin position="206"/>
        <end position="226"/>
    </location>
</feature>
<keyword evidence="5 6" id="KW-0472">Membrane</keyword>
<organism evidence="7 8">
    <name type="scientific">Variovorax guangxiensis</name>
    <dbReference type="NCBI Taxonomy" id="1775474"/>
    <lineage>
        <taxon>Bacteria</taxon>
        <taxon>Pseudomonadati</taxon>
        <taxon>Pseudomonadota</taxon>
        <taxon>Betaproteobacteria</taxon>
        <taxon>Burkholderiales</taxon>
        <taxon>Comamonadaceae</taxon>
        <taxon>Variovorax</taxon>
    </lineage>
</organism>
<dbReference type="CDD" id="cd06662">
    <property type="entry name" value="SURF1"/>
    <property type="match status" value="1"/>
</dbReference>
<proteinExistence type="inferred from homology"/>
<evidence type="ECO:0000256" key="4">
    <source>
        <dbReference type="ARBA" id="ARBA00022989"/>
    </source>
</evidence>
<keyword evidence="3 6" id="KW-0812">Transmembrane</keyword>
<dbReference type="PANTHER" id="PTHR23427:SF2">
    <property type="entry name" value="SURFEIT LOCUS PROTEIN 1"/>
    <property type="match status" value="1"/>
</dbReference>
<dbReference type="PANTHER" id="PTHR23427">
    <property type="entry name" value="SURFEIT LOCUS PROTEIN"/>
    <property type="match status" value="1"/>
</dbReference>
<name>A0A502DJK6_9BURK</name>
<dbReference type="InterPro" id="IPR002994">
    <property type="entry name" value="Surf1/Shy1"/>
</dbReference>
<sequence length="237" mass="26130">MLTLAATVSLGRWQLSRAAQKEALQAEIDAQKQLPALDQDSFLAMEKPALALHRPVQLRGLWLAPQTVYLDNRQMHGVPGFYVLTPFAIEGTEQAVMIQRGWVQRNFNDRSQLVPVDTPGGLVEVTARVATPPAQLLELGKPAAQAGGTQPSVGSSPIRQNLDLASFRAETKLPLRTDLTLQQTGAASEGLQRDWPAPALGVEKHYGYAFQWFGLAALVVLLYAWFQIIAPWRKRMP</sequence>
<evidence type="ECO:0000256" key="2">
    <source>
        <dbReference type="ARBA" id="ARBA00007165"/>
    </source>
</evidence>
<evidence type="ECO:0000256" key="3">
    <source>
        <dbReference type="ARBA" id="ARBA00022692"/>
    </source>
</evidence>
<keyword evidence="6" id="KW-1003">Cell membrane</keyword>
<dbReference type="OrthoDB" id="9789940at2"/>
<dbReference type="EMBL" id="RCZI01000005">
    <property type="protein sequence ID" value="TPG25488.1"/>
    <property type="molecule type" value="Genomic_DNA"/>
</dbReference>
<dbReference type="AlphaFoldDB" id="A0A502DJK6"/>
<dbReference type="GO" id="GO:0005886">
    <property type="term" value="C:plasma membrane"/>
    <property type="evidence" value="ECO:0007669"/>
    <property type="project" value="UniProtKB-SubCell"/>
</dbReference>
<evidence type="ECO:0000256" key="1">
    <source>
        <dbReference type="ARBA" id="ARBA00004370"/>
    </source>
</evidence>
<comment type="caution">
    <text evidence="7">The sequence shown here is derived from an EMBL/GenBank/DDBJ whole genome shotgun (WGS) entry which is preliminary data.</text>
</comment>
<reference evidence="7 8" key="1">
    <citation type="journal article" date="2019" name="Environ. Microbiol.">
        <title>Species interactions and distinct microbial communities in high Arctic permafrost affected cryosols are associated with the CH4 and CO2 gas fluxes.</title>
        <authorList>
            <person name="Altshuler I."/>
            <person name="Hamel J."/>
            <person name="Turney S."/>
            <person name="Magnuson E."/>
            <person name="Levesque R."/>
            <person name="Greer C."/>
            <person name="Whyte L.G."/>
        </authorList>
    </citation>
    <scope>NUCLEOTIDE SEQUENCE [LARGE SCALE GENOMIC DNA]</scope>
    <source>
        <strain evidence="7 8">S06.C</strain>
    </source>
</reference>
<comment type="caution">
    <text evidence="6">Lacks conserved residue(s) required for the propagation of feature annotation.</text>
</comment>
<dbReference type="Pfam" id="PF02104">
    <property type="entry name" value="SURF1"/>
    <property type="match status" value="1"/>
</dbReference>
<comment type="similarity">
    <text evidence="2 6">Belongs to the SURF1 family.</text>
</comment>
<dbReference type="Proteomes" id="UP000319212">
    <property type="component" value="Unassembled WGS sequence"/>
</dbReference>
<keyword evidence="4 6" id="KW-1133">Transmembrane helix</keyword>
<evidence type="ECO:0000313" key="7">
    <source>
        <dbReference type="EMBL" id="TPG25488.1"/>
    </source>
</evidence>
<comment type="subcellular location">
    <subcellularLocation>
        <location evidence="6">Cell membrane</location>
        <topology evidence="6">Multi-pass membrane protein</topology>
    </subcellularLocation>
    <subcellularLocation>
        <location evidence="1">Membrane</location>
    </subcellularLocation>
</comment>